<dbReference type="Pfam" id="PF00501">
    <property type="entry name" value="AMP-binding"/>
    <property type="match status" value="1"/>
</dbReference>
<dbReference type="RefSeq" id="WP_115342628.1">
    <property type="nucleotide sequence ID" value="NZ_UGNX01000001.1"/>
</dbReference>
<evidence type="ECO:0000256" key="1">
    <source>
        <dbReference type="ARBA" id="ARBA00001957"/>
    </source>
</evidence>
<dbReference type="InterPro" id="IPR001242">
    <property type="entry name" value="Condensation_dom"/>
</dbReference>
<dbReference type="Gene3D" id="3.30.559.10">
    <property type="entry name" value="Chloramphenicol acetyltransferase-like domain"/>
    <property type="match status" value="2"/>
</dbReference>
<dbReference type="Gene3D" id="3.30.559.30">
    <property type="entry name" value="Nonribosomal peptide synthetase, condensation domain"/>
    <property type="match status" value="2"/>
</dbReference>
<dbReference type="PANTHER" id="PTHR45527">
    <property type="entry name" value="NONRIBOSOMAL PEPTIDE SYNTHETASE"/>
    <property type="match status" value="1"/>
</dbReference>
<gene>
    <name evidence="5" type="primary">tycC_2</name>
    <name evidence="5" type="ORF">NCTC12438_02945</name>
</gene>
<evidence type="ECO:0000256" key="2">
    <source>
        <dbReference type="ARBA" id="ARBA00022450"/>
    </source>
</evidence>
<organism evidence="5 6">
    <name type="scientific">Legionella cincinnatiensis</name>
    <dbReference type="NCBI Taxonomy" id="28085"/>
    <lineage>
        <taxon>Bacteria</taxon>
        <taxon>Pseudomonadati</taxon>
        <taxon>Pseudomonadota</taxon>
        <taxon>Gammaproteobacteria</taxon>
        <taxon>Legionellales</taxon>
        <taxon>Legionellaceae</taxon>
        <taxon>Legionella</taxon>
    </lineage>
</organism>
<dbReference type="Pfam" id="PF00550">
    <property type="entry name" value="PP-binding"/>
    <property type="match status" value="2"/>
</dbReference>
<dbReference type="Proteomes" id="UP000255316">
    <property type="component" value="Unassembled WGS sequence"/>
</dbReference>
<dbReference type="NCBIfam" id="TIGR01733">
    <property type="entry name" value="AA-adenyl-dom"/>
    <property type="match status" value="1"/>
</dbReference>
<protein>
    <submittedName>
        <fullName evidence="5">Non-ribosomal peptide synthase</fullName>
    </submittedName>
</protein>
<dbReference type="SMART" id="SM00823">
    <property type="entry name" value="PKS_PP"/>
    <property type="match status" value="2"/>
</dbReference>
<dbReference type="GO" id="GO:0009239">
    <property type="term" value="P:enterobactin biosynthetic process"/>
    <property type="evidence" value="ECO:0007669"/>
    <property type="project" value="TreeGrafter"/>
</dbReference>
<feature type="domain" description="Carrier" evidence="4">
    <location>
        <begin position="1563"/>
        <end position="1638"/>
    </location>
</feature>
<dbReference type="STRING" id="28085.Lcin_1179"/>
<dbReference type="InterPro" id="IPR006162">
    <property type="entry name" value="Ppantetheine_attach_site"/>
</dbReference>
<dbReference type="Gene3D" id="2.30.38.10">
    <property type="entry name" value="Luciferase, Domain 3"/>
    <property type="match status" value="1"/>
</dbReference>
<dbReference type="OrthoDB" id="9757559at2"/>
<dbReference type="CDD" id="cd19531">
    <property type="entry name" value="LCL_NRPS-like"/>
    <property type="match status" value="2"/>
</dbReference>
<evidence type="ECO:0000259" key="4">
    <source>
        <dbReference type="PROSITE" id="PS50075"/>
    </source>
</evidence>
<dbReference type="InterPro" id="IPR045851">
    <property type="entry name" value="AMP-bd_C_sf"/>
</dbReference>
<dbReference type="GO" id="GO:0047527">
    <property type="term" value="F:2,3-dihydroxybenzoate-serine ligase activity"/>
    <property type="evidence" value="ECO:0007669"/>
    <property type="project" value="TreeGrafter"/>
</dbReference>
<dbReference type="InterPro" id="IPR010071">
    <property type="entry name" value="AA_adenyl_dom"/>
</dbReference>
<dbReference type="InterPro" id="IPR036736">
    <property type="entry name" value="ACP-like_sf"/>
</dbReference>
<dbReference type="InterPro" id="IPR020845">
    <property type="entry name" value="AMP-binding_CS"/>
</dbReference>
<dbReference type="InterPro" id="IPR009081">
    <property type="entry name" value="PP-bd_ACP"/>
</dbReference>
<dbReference type="SUPFAM" id="SSF56801">
    <property type="entry name" value="Acetyl-CoA synthetase-like"/>
    <property type="match status" value="1"/>
</dbReference>
<dbReference type="EMBL" id="UGNX01000001">
    <property type="protein sequence ID" value="STX36313.1"/>
    <property type="molecule type" value="Genomic_DNA"/>
</dbReference>
<dbReference type="Gene3D" id="3.40.50.980">
    <property type="match status" value="2"/>
</dbReference>
<comment type="cofactor">
    <cofactor evidence="1">
        <name>pantetheine 4'-phosphate</name>
        <dbReference type="ChEBI" id="CHEBI:47942"/>
    </cofactor>
</comment>
<dbReference type="Gene3D" id="1.10.1200.10">
    <property type="entry name" value="ACP-like"/>
    <property type="match status" value="2"/>
</dbReference>
<dbReference type="FunFam" id="3.40.50.980:FF:000001">
    <property type="entry name" value="Non-ribosomal peptide synthetase"/>
    <property type="match status" value="1"/>
</dbReference>
<dbReference type="InterPro" id="IPR023213">
    <property type="entry name" value="CAT-like_dom_sf"/>
</dbReference>
<dbReference type="GO" id="GO:0031177">
    <property type="term" value="F:phosphopantetheine binding"/>
    <property type="evidence" value="ECO:0007669"/>
    <property type="project" value="InterPro"/>
</dbReference>
<dbReference type="InterPro" id="IPR000873">
    <property type="entry name" value="AMP-dep_synth/lig_dom"/>
</dbReference>
<dbReference type="InterPro" id="IPR020806">
    <property type="entry name" value="PKS_PP-bd"/>
</dbReference>
<reference evidence="5 6" key="1">
    <citation type="submission" date="2018-06" db="EMBL/GenBank/DDBJ databases">
        <authorList>
            <consortium name="Pathogen Informatics"/>
            <person name="Doyle S."/>
        </authorList>
    </citation>
    <scope>NUCLEOTIDE SEQUENCE [LARGE SCALE GENOMIC DNA]</scope>
    <source>
        <strain evidence="5 6">NCTC12438</strain>
    </source>
</reference>
<name>A0A378IMQ8_9GAMM</name>
<dbReference type="PROSITE" id="PS00012">
    <property type="entry name" value="PHOSPHOPANTETHEINE"/>
    <property type="match status" value="1"/>
</dbReference>
<dbReference type="PROSITE" id="PS50075">
    <property type="entry name" value="CARRIER"/>
    <property type="match status" value="2"/>
</dbReference>
<dbReference type="GO" id="GO:0005829">
    <property type="term" value="C:cytosol"/>
    <property type="evidence" value="ECO:0007669"/>
    <property type="project" value="TreeGrafter"/>
</dbReference>
<sequence>MNEDKLQQLARNFAERTPAQRKLFLERLTEHDIDFSLIPIVPRSVNGADKDQLPASYAQARLWYLWNLNPDSPAYTMAGRLALSGILNEAALTKSMNALVARHEALRTTFIMNATGEVLQHIHPPAPVPIRRLDLEGATEQEVLQAAEREALQPFDLSTGPLLRVMLIRQSPQQHLLLLTVHHIVSDGWSAALMLDELAQGYHSACLGIELTLPPLPIQYPDFSQWQRHWLEAGEGQRQLTWWREFLGTNHPQLELPVKYTRSTGIPHTAARYEFTVPPELHTHARHLAQQHGVTLFMLLLASFNVLLYRYTGQTDIRLGIPVAGRQRAESAKLIGLFINTVVLRTCLTGEMSFGSLLTQVKSALLDIEAHQDLPFEQLVEALDITRQAEQHPLFQVMVNHQVARTPLTWPGLLVEEVSVGSALAKFDLTLSTEEKADGSLWGAWVYSSVLFTQATIAQLNTHFFAILKQCVEAPNTLLAQLSLLTQEEHTDIARWNANAIVAQPAFIPIHHTLAEQARCYGERQALIHSSATLSWSDLEVCANRLAHQLIACGVGAEIRVGVNVTRSPQMIIAMLAVLKAGGAFVPLDPAYPSERLVYMLTDAGVSHLLTERALASGLPVIESLKVLFLEDPRTSYPSTDPGVAIHPEQSAYVIYTSGSTGHPKGVTVAHEALAHHCQAIGACYDLSSQDRVLHFASINFDLAHEYWLMPLSYGASLVITDQPLWGAQEMCEQLLHHGVTVAAFPPSYLLQLTQAVQSRGLKLPLRVLAFGGEALSSTHFNQVRAAFSPATLINGYGPTEAVISPMLWITTPKSEPSSWQGGAYLPIGTPVGARSAYVLDGSLNPLPVGVAGELYLGGVLLARGYHQRAGLTAEHFIPDPWHVGGRLYRTGDRARWRADGSVEYLGRVDNQVKLRGQRIELGEIEVQLLACAEVCEAVVVLQGEGVQARLVAYVVPYCAPLDWAGLQQQLAQRLPAAMLPSQWVELSKLPVNGSGKLDRHALPIPTSEEDVRPYRAPQSATEISLAAIWAEVLQVARVGLDDHFFMLGGHSLTAMQICTRIQKQMGLMVPLRTLFDTPLFGAFAQRVARECGESNTVVPGLIPHHHPEYAIPLSFAQQSLWFLWQLAPYDSGYNIFTALRCHGKLDRTILQRCIDALIVRHTALRTTFSRNVHGQLQQNIHAPTSLLIREDDFSHHPPTARLAIAQRVATEESQQPFNLKHGPLIRLRLLHLSPDDHVMLLSIHHIAADGWSMGIFFKELTALYRAELMGSTIELPELSITYADYASWQQRPGVAQASSLAYWRTQLTNLPQLLLPSISTSFGHTPTLRGEQLLFRLDPILLQKARTFAQQQGTTLSMLLQTIFHVALYRHTGQADQCIGTLLSNREHLTTENLVGLFLNALPLRVCIDSTQSLMVLLSMVKDTVLGAQAHADVPFIKLVEALRPPRSAGRNPLFQVLYNFLPPNADTLTLPDLQIEEFPVPRNTLVFDLEFDLAENAHGQVRGALSYAIERVDAAFAHALWEDYPHLLAALLNAPDASLATLITPIAPATIIKTKPQEIAPPHVALEARLATIFMEVLGLSIMLTRDDNFFALGLSSLDCCFVVEHARQQGITLCVNDLFLYQTLAELAAALAVSSVALKSPI</sequence>
<keyword evidence="3" id="KW-0597">Phosphoprotein</keyword>
<dbReference type="GO" id="GO:0009366">
    <property type="term" value="C:enterobactin synthetase complex"/>
    <property type="evidence" value="ECO:0007669"/>
    <property type="project" value="TreeGrafter"/>
</dbReference>
<dbReference type="PANTHER" id="PTHR45527:SF1">
    <property type="entry name" value="FATTY ACID SYNTHASE"/>
    <property type="match status" value="1"/>
</dbReference>
<accession>A0A378IMQ8</accession>
<dbReference type="CDD" id="cd17649">
    <property type="entry name" value="A_NRPS_PvdJ-like"/>
    <property type="match status" value="1"/>
</dbReference>
<evidence type="ECO:0000313" key="6">
    <source>
        <dbReference type="Proteomes" id="UP000255316"/>
    </source>
</evidence>
<feature type="domain" description="Carrier" evidence="4">
    <location>
        <begin position="1017"/>
        <end position="1092"/>
    </location>
</feature>
<evidence type="ECO:0000256" key="3">
    <source>
        <dbReference type="ARBA" id="ARBA00022553"/>
    </source>
</evidence>
<dbReference type="Gene3D" id="3.30.300.30">
    <property type="match status" value="1"/>
</dbReference>
<dbReference type="FunFam" id="1.10.1200.10:FF:000005">
    <property type="entry name" value="Nonribosomal peptide synthetase 1"/>
    <property type="match status" value="1"/>
</dbReference>
<dbReference type="SUPFAM" id="SSF52777">
    <property type="entry name" value="CoA-dependent acyltransferases"/>
    <property type="match status" value="4"/>
</dbReference>
<dbReference type="PROSITE" id="PS00455">
    <property type="entry name" value="AMP_BINDING"/>
    <property type="match status" value="1"/>
</dbReference>
<dbReference type="Pfam" id="PF00668">
    <property type="entry name" value="Condensation"/>
    <property type="match status" value="2"/>
</dbReference>
<dbReference type="SUPFAM" id="SSF47336">
    <property type="entry name" value="ACP-like"/>
    <property type="match status" value="2"/>
</dbReference>
<evidence type="ECO:0000313" key="5">
    <source>
        <dbReference type="EMBL" id="STX36313.1"/>
    </source>
</evidence>
<keyword evidence="2" id="KW-0596">Phosphopantetheine</keyword>
<proteinExistence type="predicted"/>
<dbReference type="GO" id="GO:0043041">
    <property type="term" value="P:amino acid activation for nonribosomal peptide biosynthetic process"/>
    <property type="evidence" value="ECO:0007669"/>
    <property type="project" value="TreeGrafter"/>
</dbReference>